<dbReference type="InterPro" id="IPR036891">
    <property type="entry name" value="Signal_recog_part_SRP54_M_sf"/>
</dbReference>
<feature type="binding site" evidence="10">
    <location>
        <begin position="247"/>
        <end position="250"/>
    </location>
    <ligand>
        <name>GTP</name>
        <dbReference type="ChEBI" id="CHEBI:37565"/>
    </ligand>
</feature>
<evidence type="ECO:0000259" key="11">
    <source>
        <dbReference type="SMART" id="SM00382"/>
    </source>
</evidence>
<evidence type="ECO:0000256" key="2">
    <source>
        <dbReference type="ARBA" id="ARBA00022490"/>
    </source>
</evidence>
<dbReference type="CDD" id="cd17875">
    <property type="entry name" value="SRP54_G"/>
    <property type="match status" value="1"/>
</dbReference>
<evidence type="ECO:0000259" key="12">
    <source>
        <dbReference type="SMART" id="SM00962"/>
    </source>
</evidence>
<dbReference type="GO" id="GO:0048500">
    <property type="term" value="C:signal recognition particle"/>
    <property type="evidence" value="ECO:0007669"/>
    <property type="project" value="UniProtKB-UniRule"/>
</dbReference>
<proteinExistence type="inferred from homology"/>
<feature type="domain" description="Signal recognition particle SRP54 helical bundle" evidence="13">
    <location>
        <begin position="3"/>
        <end position="84"/>
    </location>
</feature>
<dbReference type="PANTHER" id="PTHR11564">
    <property type="entry name" value="SIGNAL RECOGNITION PARTICLE 54K PROTEIN SRP54"/>
    <property type="match status" value="1"/>
</dbReference>
<dbReference type="FunFam" id="3.40.50.300:FF:000022">
    <property type="entry name" value="Signal recognition particle 54 kDa subunit"/>
    <property type="match status" value="1"/>
</dbReference>
<keyword evidence="8 10" id="KW-0687">Ribonucleoprotein</keyword>
<dbReference type="HAMAP" id="MF_00306">
    <property type="entry name" value="SRP54"/>
    <property type="match status" value="1"/>
</dbReference>
<dbReference type="AlphaFoldDB" id="A0A7C5TIT6"/>
<keyword evidence="3 10" id="KW-0547">Nucleotide-binding</keyword>
<dbReference type="SMART" id="SM00963">
    <property type="entry name" value="SRP54_N"/>
    <property type="match status" value="1"/>
</dbReference>
<feature type="domain" description="SRP54-type proteins GTP-binding" evidence="12">
    <location>
        <begin position="98"/>
        <end position="295"/>
    </location>
</feature>
<dbReference type="Gene3D" id="3.40.50.300">
    <property type="entry name" value="P-loop containing nucleotide triphosphate hydrolases"/>
    <property type="match status" value="1"/>
</dbReference>
<dbReference type="InterPro" id="IPR022941">
    <property type="entry name" value="SRP54"/>
</dbReference>
<dbReference type="Gene3D" id="1.20.120.140">
    <property type="entry name" value="Signal recognition particle SRP54, nucleotide-binding domain"/>
    <property type="match status" value="1"/>
</dbReference>
<feature type="binding site" evidence="10">
    <location>
        <begin position="187"/>
        <end position="191"/>
    </location>
    <ligand>
        <name>GTP</name>
        <dbReference type="ChEBI" id="CHEBI:37565"/>
    </ligand>
</feature>
<dbReference type="Pfam" id="PF02881">
    <property type="entry name" value="SRP54_N"/>
    <property type="match status" value="1"/>
</dbReference>
<dbReference type="Pfam" id="PF00448">
    <property type="entry name" value="SRP54"/>
    <property type="match status" value="1"/>
</dbReference>
<dbReference type="SUPFAM" id="SSF52540">
    <property type="entry name" value="P-loop containing nucleoside triphosphate hydrolases"/>
    <property type="match status" value="1"/>
</dbReference>
<dbReference type="EC" id="3.6.5.4" evidence="10"/>
<evidence type="ECO:0000256" key="7">
    <source>
        <dbReference type="ARBA" id="ARBA00023135"/>
    </source>
</evidence>
<evidence type="ECO:0000259" key="13">
    <source>
        <dbReference type="SMART" id="SM00963"/>
    </source>
</evidence>
<dbReference type="GO" id="GO:0003924">
    <property type="term" value="F:GTPase activity"/>
    <property type="evidence" value="ECO:0007669"/>
    <property type="project" value="UniProtKB-UniRule"/>
</dbReference>
<dbReference type="Gene3D" id="1.10.260.30">
    <property type="entry name" value="Signal recognition particle, SRP54 subunit, M-domain"/>
    <property type="match status" value="1"/>
</dbReference>
<comment type="subunit">
    <text evidence="9 10">Part of the signal recognition particle protein translocation system, which is composed of SRP and FtsY. Archaeal SRP consists of a 7S RNA molecule of 300 nucleotides and two protein subunits: SRP54 and SRP19.</text>
</comment>
<dbReference type="PANTHER" id="PTHR11564:SF5">
    <property type="entry name" value="SIGNAL RECOGNITION PARTICLE SUBUNIT SRP54"/>
    <property type="match status" value="1"/>
</dbReference>
<keyword evidence="5 10" id="KW-0694">RNA-binding</keyword>
<gene>
    <name evidence="10" type="primary">srp54</name>
    <name evidence="14" type="ORF">ENM84_05260</name>
</gene>
<dbReference type="InterPro" id="IPR013822">
    <property type="entry name" value="Signal_recog_particl_SRP54_hlx"/>
</dbReference>
<keyword evidence="4 10" id="KW-0378">Hydrolase</keyword>
<evidence type="ECO:0000256" key="1">
    <source>
        <dbReference type="ARBA" id="ARBA00005450"/>
    </source>
</evidence>
<evidence type="ECO:0000256" key="5">
    <source>
        <dbReference type="ARBA" id="ARBA00022884"/>
    </source>
</evidence>
<name>A0A7C5TIT6_9CREN</name>
<dbReference type="InterPro" id="IPR027417">
    <property type="entry name" value="P-loop_NTPase"/>
</dbReference>
<evidence type="ECO:0000313" key="14">
    <source>
        <dbReference type="EMBL" id="HHP82057.1"/>
    </source>
</evidence>
<dbReference type="InterPro" id="IPR000897">
    <property type="entry name" value="SRP54_GTPase_dom"/>
</dbReference>
<accession>A0A7C5TIT6</accession>
<evidence type="ECO:0000256" key="4">
    <source>
        <dbReference type="ARBA" id="ARBA00022801"/>
    </source>
</evidence>
<dbReference type="InterPro" id="IPR042101">
    <property type="entry name" value="SRP54_N_sf"/>
</dbReference>
<dbReference type="SMART" id="SM00382">
    <property type="entry name" value="AAA"/>
    <property type="match status" value="1"/>
</dbReference>
<feature type="binding site" evidence="10">
    <location>
        <begin position="105"/>
        <end position="112"/>
    </location>
    <ligand>
        <name>GTP</name>
        <dbReference type="ChEBI" id="CHEBI:37565"/>
    </ligand>
</feature>
<evidence type="ECO:0000256" key="8">
    <source>
        <dbReference type="ARBA" id="ARBA00023274"/>
    </source>
</evidence>
<dbReference type="GO" id="GO:0006614">
    <property type="term" value="P:SRP-dependent cotranslational protein targeting to membrane"/>
    <property type="evidence" value="ECO:0007669"/>
    <property type="project" value="InterPro"/>
</dbReference>
<comment type="function">
    <text evidence="10">Involved in targeting and insertion of nascent membrane proteins into the cytoplasmic membrane. Binds to the hydrophobic signal sequence of the ribosome-nascent chain (RNC) as it emerges from the ribosomes. The SRP-RNC complex is then targeted to the cytoplasmic membrane where it interacts with the SRP receptor FtsY.</text>
</comment>
<protein>
    <recommendedName>
        <fullName evidence="10">Signal recognition particle 54 kDa protein</fullName>
        <shortName evidence="10">SRP54</shortName>
        <ecNumber evidence="10">3.6.5.4</ecNumber>
    </recommendedName>
</protein>
<evidence type="ECO:0000256" key="6">
    <source>
        <dbReference type="ARBA" id="ARBA00023134"/>
    </source>
</evidence>
<comment type="domain">
    <text evidence="10">Composed of three domains: the N-terminal N domain, which is responsible for interactions with the ribosome, the central G domain, which binds GTP, and the C-terminal M domain, which binds the RNA and the signal sequence of the RNC.</text>
</comment>
<dbReference type="Pfam" id="PF02978">
    <property type="entry name" value="SRP_SPB"/>
    <property type="match status" value="1"/>
</dbReference>
<comment type="subcellular location">
    <subcellularLocation>
        <location evidence="10">Cytoplasm</location>
    </subcellularLocation>
    <text evidence="10">The SRP-RNC complex is targeted to the cytoplasmic membrane.</text>
</comment>
<evidence type="ECO:0000256" key="10">
    <source>
        <dbReference type="HAMAP-Rule" id="MF_00306"/>
    </source>
</evidence>
<evidence type="ECO:0000256" key="3">
    <source>
        <dbReference type="ARBA" id="ARBA00022741"/>
    </source>
</evidence>
<keyword evidence="6 10" id="KW-0342">GTP-binding</keyword>
<dbReference type="InterPro" id="IPR003593">
    <property type="entry name" value="AAA+_ATPase"/>
</dbReference>
<dbReference type="SUPFAM" id="SSF47364">
    <property type="entry name" value="Domain of the SRP/SRP receptor G-proteins"/>
    <property type="match status" value="1"/>
</dbReference>
<sequence>MQVLESLRKIVADFLKGKESYEVAVDNFIKELQKTLLRADVNVKLVQQLTNNIRENALKLKPPPYISRQEWFIKIVYDELSNLFGGDAKPSIFPHKTPYIIMLVGVQGSGKTTTAAKIAYIYKRYGYKPCLVCADTYRPAAYDQLLQLSKSIDVLFCGDADSKNPIEIAKKCVDICSKSGANIIIVDTAGRHGYNEEEALLNEMREIMNSITPDEVMLILDASIGQKAYDLALRFHQATPIGSITITKLDGTARGGGALSAVAATKAIIKFIGTGEKIPEIEIFEPRRFVGRILGLGDLPSLIEKLKALEHSNILEKRFSKSIASGKITLVDLYLQINAIRKLGPLSKILQLIPGLSLLPLDDKQMKISEEKMDKWLAIINSMTYEELRNPNILDKSRIYRIALGSGTSIDDVKDLLKYYELINNFIKTAKRRHGIFKKLGIDLSRIEEQIK</sequence>
<dbReference type="GO" id="GO:0008312">
    <property type="term" value="F:7S RNA binding"/>
    <property type="evidence" value="ECO:0007669"/>
    <property type="project" value="UniProtKB-UniRule"/>
</dbReference>
<comment type="caution">
    <text evidence="14">The sequence shown here is derived from an EMBL/GenBank/DDBJ whole genome shotgun (WGS) entry which is preliminary data.</text>
</comment>
<dbReference type="GO" id="GO:0005525">
    <property type="term" value="F:GTP binding"/>
    <property type="evidence" value="ECO:0007669"/>
    <property type="project" value="UniProtKB-UniRule"/>
</dbReference>
<feature type="domain" description="AAA+ ATPase" evidence="11">
    <location>
        <begin position="97"/>
        <end position="294"/>
    </location>
</feature>
<keyword evidence="7 10" id="KW-0733">Signal recognition particle</keyword>
<evidence type="ECO:0000256" key="9">
    <source>
        <dbReference type="ARBA" id="ARBA00064051"/>
    </source>
</evidence>
<comment type="catalytic activity">
    <reaction evidence="10">
        <text>GTP + H2O = GDP + phosphate + H(+)</text>
        <dbReference type="Rhea" id="RHEA:19669"/>
        <dbReference type="ChEBI" id="CHEBI:15377"/>
        <dbReference type="ChEBI" id="CHEBI:15378"/>
        <dbReference type="ChEBI" id="CHEBI:37565"/>
        <dbReference type="ChEBI" id="CHEBI:43474"/>
        <dbReference type="ChEBI" id="CHEBI:58189"/>
        <dbReference type="EC" id="3.6.5.4"/>
    </reaction>
</comment>
<dbReference type="InterPro" id="IPR004125">
    <property type="entry name" value="Signal_recog_particle_SRP54_M"/>
</dbReference>
<organism evidence="14">
    <name type="scientific">Ignisphaera aggregans</name>
    <dbReference type="NCBI Taxonomy" id="334771"/>
    <lineage>
        <taxon>Archaea</taxon>
        <taxon>Thermoproteota</taxon>
        <taxon>Thermoprotei</taxon>
        <taxon>Desulfurococcales</taxon>
        <taxon>Desulfurococcaceae</taxon>
        <taxon>Ignisphaera</taxon>
    </lineage>
</organism>
<dbReference type="SUPFAM" id="SSF47446">
    <property type="entry name" value="Signal peptide-binding domain"/>
    <property type="match status" value="1"/>
</dbReference>
<comment type="similarity">
    <text evidence="1 10">Belongs to the GTP-binding SRP family. SRP54 subfamily.</text>
</comment>
<keyword evidence="2 10" id="KW-0963">Cytoplasm</keyword>
<dbReference type="InterPro" id="IPR036225">
    <property type="entry name" value="SRP/SRP_N"/>
</dbReference>
<dbReference type="EMBL" id="DRZI01000221">
    <property type="protein sequence ID" value="HHP82057.1"/>
    <property type="molecule type" value="Genomic_DNA"/>
</dbReference>
<dbReference type="SMART" id="SM00962">
    <property type="entry name" value="SRP54"/>
    <property type="match status" value="1"/>
</dbReference>
<reference evidence="14" key="1">
    <citation type="journal article" date="2020" name="mSystems">
        <title>Genome- and Community-Level Interaction Insights into Carbon Utilization and Element Cycling Functions of Hydrothermarchaeota in Hydrothermal Sediment.</title>
        <authorList>
            <person name="Zhou Z."/>
            <person name="Liu Y."/>
            <person name="Xu W."/>
            <person name="Pan J."/>
            <person name="Luo Z.H."/>
            <person name="Li M."/>
        </authorList>
    </citation>
    <scope>NUCLEOTIDE SEQUENCE [LARGE SCALE GENOMIC DNA]</scope>
    <source>
        <strain evidence="14">SpSt-1121</strain>
    </source>
</reference>